<gene>
    <name evidence="2" type="ORF">FNL38_107360</name>
</gene>
<keyword evidence="2" id="KW-0378">Hydrolase</keyword>
<dbReference type="SUPFAM" id="SSF159664">
    <property type="entry name" value="CobE/GbiG C-terminal domain-like"/>
    <property type="match status" value="1"/>
</dbReference>
<protein>
    <submittedName>
        <fullName evidence="2">Cobalt-precorrin 5A hydrolase</fullName>
    </submittedName>
</protein>
<dbReference type="InterPro" id="IPR052553">
    <property type="entry name" value="CbiG_hydrolase"/>
</dbReference>
<evidence type="ECO:0000259" key="1">
    <source>
        <dbReference type="Pfam" id="PF01890"/>
    </source>
</evidence>
<accession>A0A652YL07</accession>
<comment type="caution">
    <text evidence="2">The sequence shown here is derived from an EMBL/GenBank/DDBJ whole genome shotgun (WGS) entry which is preliminary data.</text>
</comment>
<dbReference type="GO" id="GO:0009236">
    <property type="term" value="P:cobalamin biosynthetic process"/>
    <property type="evidence" value="ECO:0007669"/>
    <property type="project" value="InterPro"/>
</dbReference>
<dbReference type="InterPro" id="IPR002750">
    <property type="entry name" value="CobE/GbiG_C"/>
</dbReference>
<name>A0A652YL07_NOCGL</name>
<organism evidence="2">
    <name type="scientific">Nocardia globerula</name>
    <dbReference type="NCBI Taxonomy" id="1818"/>
    <lineage>
        <taxon>Bacteria</taxon>
        <taxon>Bacillati</taxon>
        <taxon>Actinomycetota</taxon>
        <taxon>Actinomycetes</taxon>
        <taxon>Mycobacteriales</taxon>
        <taxon>Nocardiaceae</taxon>
        <taxon>Nocardia</taxon>
    </lineage>
</organism>
<dbReference type="InterPro" id="IPR036518">
    <property type="entry name" value="CobE/GbiG_C_sf"/>
</dbReference>
<dbReference type="Pfam" id="PF01890">
    <property type="entry name" value="CbiG_C"/>
    <property type="match status" value="1"/>
</dbReference>
<dbReference type="AlphaFoldDB" id="A0A652YL07"/>
<dbReference type="PANTHER" id="PTHR37477">
    <property type="entry name" value="COBALT-PRECORRIN-5A HYDROLASE"/>
    <property type="match status" value="1"/>
</dbReference>
<sequence length="146" mass="14285">MAEVYVGLGFTTSASAVEIVDAVRGILPQGATLVGLATAAVKASAPALVDAAQILSVDVTAFTSEELAAVNVPSPSTRVEQAVGTASVAEAAAILATGHGQLTVGKTSTGAVTVAVASKVPPASAGFPASTAFPASTKIDDEMECE</sequence>
<proteinExistence type="predicted"/>
<dbReference type="EMBL" id="VNIQ01000007">
    <property type="protein sequence ID" value="TYQ01937.1"/>
    <property type="molecule type" value="Genomic_DNA"/>
</dbReference>
<evidence type="ECO:0000313" key="2">
    <source>
        <dbReference type="EMBL" id="TYQ01937.1"/>
    </source>
</evidence>
<dbReference type="GO" id="GO:0016787">
    <property type="term" value="F:hydrolase activity"/>
    <property type="evidence" value="ECO:0007669"/>
    <property type="project" value="UniProtKB-KW"/>
</dbReference>
<dbReference type="PANTHER" id="PTHR37477:SF1">
    <property type="entry name" value="COBALT-PRECORRIN-5A HYDROLASE"/>
    <property type="match status" value="1"/>
</dbReference>
<reference evidence="2" key="1">
    <citation type="submission" date="2019-07" db="EMBL/GenBank/DDBJ databases">
        <title>Genomic Encyclopedia of Type Strains, Phase IV (KMG-IV): sequencing the most valuable type-strain genomes for metagenomic binning, comparative biology and taxonomic classification.</title>
        <authorList>
            <person name="Goeker M."/>
        </authorList>
    </citation>
    <scope>NUCLEOTIDE SEQUENCE</scope>
    <source>
        <strain evidence="2">DSM 44596</strain>
    </source>
</reference>
<dbReference type="Gene3D" id="3.30.420.180">
    <property type="entry name" value="CobE/GbiG C-terminal domain"/>
    <property type="match status" value="1"/>
</dbReference>
<feature type="domain" description="CobE/GbiG C-terminal" evidence="1">
    <location>
        <begin position="5"/>
        <end position="117"/>
    </location>
</feature>